<dbReference type="GO" id="GO:0005886">
    <property type="term" value="C:plasma membrane"/>
    <property type="evidence" value="ECO:0007669"/>
    <property type="project" value="TreeGrafter"/>
</dbReference>
<comment type="caution">
    <text evidence="3">The sequence shown here is derived from an EMBL/GenBank/DDBJ whole genome shotgun (WGS) entry which is preliminary data.</text>
</comment>
<dbReference type="EMBL" id="SDMQ01000006">
    <property type="protein sequence ID" value="TBT85063.1"/>
    <property type="molecule type" value="Genomic_DNA"/>
</dbReference>
<protein>
    <submittedName>
        <fullName evidence="3">ATP-binding cassette domain-containing protein</fullName>
    </submittedName>
</protein>
<proteinExistence type="predicted"/>
<dbReference type="RefSeq" id="WP_131167976.1">
    <property type="nucleotide sequence ID" value="NZ_SDMQ01000006.1"/>
</dbReference>
<dbReference type="Pfam" id="PF00005">
    <property type="entry name" value="ABC_tran"/>
    <property type="match status" value="1"/>
</dbReference>
<dbReference type="OrthoDB" id="5116176at2"/>
<accession>A0A4Q9KFW8</accession>
<feature type="domain" description="ABC transporter" evidence="2">
    <location>
        <begin position="5"/>
        <end position="225"/>
    </location>
</feature>
<evidence type="ECO:0000313" key="4">
    <source>
        <dbReference type="Proteomes" id="UP000292373"/>
    </source>
</evidence>
<dbReference type="InterPro" id="IPR027417">
    <property type="entry name" value="P-loop_NTPase"/>
</dbReference>
<dbReference type="GO" id="GO:0005524">
    <property type="term" value="F:ATP binding"/>
    <property type="evidence" value="ECO:0007669"/>
    <property type="project" value="UniProtKB-KW"/>
</dbReference>
<keyword evidence="3" id="KW-0547">Nucleotide-binding</keyword>
<keyword evidence="3" id="KW-0067">ATP-binding</keyword>
<organism evidence="3 4">
    <name type="scientific">Propioniciclava sinopodophylli</name>
    <dbReference type="NCBI Taxonomy" id="1837344"/>
    <lineage>
        <taxon>Bacteria</taxon>
        <taxon>Bacillati</taxon>
        <taxon>Actinomycetota</taxon>
        <taxon>Actinomycetes</taxon>
        <taxon>Propionibacteriales</taxon>
        <taxon>Propionibacteriaceae</taxon>
        <taxon>Propioniciclava</taxon>
    </lineage>
</organism>
<dbReference type="GO" id="GO:0022857">
    <property type="term" value="F:transmembrane transporter activity"/>
    <property type="evidence" value="ECO:0007669"/>
    <property type="project" value="TreeGrafter"/>
</dbReference>
<dbReference type="PANTHER" id="PTHR24220">
    <property type="entry name" value="IMPORT ATP-BINDING PROTEIN"/>
    <property type="match status" value="1"/>
</dbReference>
<feature type="compositionally biased region" description="Low complexity" evidence="1">
    <location>
        <begin position="215"/>
        <end position="225"/>
    </location>
</feature>
<dbReference type="PROSITE" id="PS50893">
    <property type="entry name" value="ABC_TRANSPORTER_2"/>
    <property type="match status" value="1"/>
</dbReference>
<reference evidence="3 4" key="1">
    <citation type="submission" date="2019-01" db="EMBL/GenBank/DDBJ databases">
        <title>Lactibacter flavus gen. nov., sp. nov., a novel bacterium of the family Propionibacteriaceae isolated from raw milk and dairy products.</title>
        <authorList>
            <person name="Huptas C."/>
            <person name="Wenning M."/>
            <person name="Breitenwieser F."/>
            <person name="Doll E."/>
            <person name="Von Neubeck M."/>
            <person name="Busse H.-J."/>
            <person name="Scherer S."/>
        </authorList>
    </citation>
    <scope>NUCLEOTIDE SEQUENCE [LARGE SCALE GENOMIC DNA]</scope>
    <source>
        <strain evidence="3 4">KCTC 33808</strain>
    </source>
</reference>
<name>A0A4Q9KFW8_9ACTN</name>
<dbReference type="PANTHER" id="PTHR24220:SF86">
    <property type="entry name" value="ABC TRANSPORTER ABCH.1"/>
    <property type="match status" value="1"/>
</dbReference>
<dbReference type="Proteomes" id="UP000292373">
    <property type="component" value="Unassembled WGS sequence"/>
</dbReference>
<dbReference type="SUPFAM" id="SSF52540">
    <property type="entry name" value="P-loop containing nucleoside triphosphate hydrolases"/>
    <property type="match status" value="1"/>
</dbReference>
<dbReference type="AlphaFoldDB" id="A0A4Q9KFW8"/>
<evidence type="ECO:0000256" key="1">
    <source>
        <dbReference type="SAM" id="MobiDB-lite"/>
    </source>
</evidence>
<keyword evidence="4" id="KW-1185">Reference proteome</keyword>
<evidence type="ECO:0000313" key="3">
    <source>
        <dbReference type="EMBL" id="TBT85063.1"/>
    </source>
</evidence>
<feature type="region of interest" description="Disordered" evidence="1">
    <location>
        <begin position="127"/>
        <end position="225"/>
    </location>
</feature>
<sequence>MPTTISIRGLGKSYGTGESVVHALRDVDLDLASRRLTVILGPSGSGKSTLLNLLGGMDRASAGSLVVDGMDIREGGGHAPAQDARDHRVAAFDQGQQGVGERDGQHPHPAAQQRELTQRVAGEALGEAAAGQRVGQATRDADEPCPVPGDQRRVLVDGDDARVHPRCDQRASQHGQRLDIPPRAEGDQQDLGHRPIVAHAPVAGNEGRHRPPPVVVSSGPRMPRR</sequence>
<evidence type="ECO:0000259" key="2">
    <source>
        <dbReference type="PROSITE" id="PS50893"/>
    </source>
</evidence>
<dbReference type="InterPro" id="IPR015854">
    <property type="entry name" value="ABC_transpr_LolD-like"/>
</dbReference>
<dbReference type="GO" id="GO:0016887">
    <property type="term" value="F:ATP hydrolysis activity"/>
    <property type="evidence" value="ECO:0007669"/>
    <property type="project" value="InterPro"/>
</dbReference>
<dbReference type="Gene3D" id="3.40.50.300">
    <property type="entry name" value="P-loop containing nucleotide triphosphate hydrolases"/>
    <property type="match status" value="1"/>
</dbReference>
<dbReference type="InterPro" id="IPR003439">
    <property type="entry name" value="ABC_transporter-like_ATP-bd"/>
</dbReference>
<gene>
    <name evidence="3" type="ORF">ET989_07830</name>
</gene>
<feature type="compositionally biased region" description="Basic and acidic residues" evidence="1">
    <location>
        <begin position="150"/>
        <end position="193"/>
    </location>
</feature>